<evidence type="ECO:0000256" key="1">
    <source>
        <dbReference type="ARBA" id="ARBA00022729"/>
    </source>
</evidence>
<evidence type="ECO:0000256" key="4">
    <source>
        <dbReference type="SAM" id="Phobius"/>
    </source>
</evidence>
<comment type="caution">
    <text evidence="7">The sequence shown here is derived from an EMBL/GenBank/DDBJ whole genome shotgun (WGS) entry which is preliminary data.</text>
</comment>
<feature type="transmembrane region" description="Helical" evidence="4">
    <location>
        <begin position="189"/>
        <end position="210"/>
    </location>
</feature>
<dbReference type="GO" id="GO:0042597">
    <property type="term" value="C:periplasmic space"/>
    <property type="evidence" value="ECO:0007669"/>
    <property type="project" value="InterPro"/>
</dbReference>
<feature type="signal peptide" evidence="5">
    <location>
        <begin position="1"/>
        <end position="30"/>
    </location>
</feature>
<keyword evidence="4" id="KW-0812">Transmembrane</keyword>
<keyword evidence="2" id="KW-0186">Copper</keyword>
<dbReference type="RefSeq" id="WP_121659596.1">
    <property type="nucleotide sequence ID" value="NZ_BMEK01000002.1"/>
</dbReference>
<dbReference type="EMBL" id="RCWJ01000002">
    <property type="protein sequence ID" value="RLQ84553.1"/>
    <property type="molecule type" value="Genomic_DNA"/>
</dbReference>
<dbReference type="Proteomes" id="UP000282460">
    <property type="component" value="Unassembled WGS sequence"/>
</dbReference>
<name>A0A3L7J1W9_9MICO</name>
<dbReference type="OrthoDB" id="5242236at2"/>
<dbReference type="InterPro" id="IPR007348">
    <property type="entry name" value="CopC_dom"/>
</dbReference>
<feature type="region of interest" description="Disordered" evidence="3">
    <location>
        <begin position="214"/>
        <end position="241"/>
    </location>
</feature>
<dbReference type="GO" id="GO:0005507">
    <property type="term" value="F:copper ion binding"/>
    <property type="evidence" value="ECO:0007669"/>
    <property type="project" value="InterPro"/>
</dbReference>
<dbReference type="GO" id="GO:0046688">
    <property type="term" value="P:response to copper ion"/>
    <property type="evidence" value="ECO:0007669"/>
    <property type="project" value="InterPro"/>
</dbReference>
<evidence type="ECO:0000313" key="8">
    <source>
        <dbReference type="Proteomes" id="UP000282460"/>
    </source>
</evidence>
<keyword evidence="1 5" id="KW-0732">Signal</keyword>
<evidence type="ECO:0000256" key="3">
    <source>
        <dbReference type="SAM" id="MobiDB-lite"/>
    </source>
</evidence>
<proteinExistence type="predicted"/>
<dbReference type="Gene3D" id="2.60.40.1220">
    <property type="match status" value="1"/>
</dbReference>
<reference evidence="7 8" key="1">
    <citation type="submission" date="2018-10" db="EMBL/GenBank/DDBJ databases">
        <authorList>
            <person name="Li J."/>
        </authorList>
    </citation>
    <scope>NUCLEOTIDE SEQUENCE [LARGE SCALE GENOMIC DNA]</scope>
    <source>
        <strain evidence="7 8">ZD1-4</strain>
    </source>
</reference>
<sequence length="241" mass="24270">MRIRRLLAIGTLTGMLAAAAVGLAAAPAQAHNSLVSSNPAAGSVVTEQPGTFSITTNDALLEAGGSANAIQVRGPGAEPLYYGDGCMTIDGQTLTTPVSLGQPGEYTLIWQVVSADGHPIDGEFTFTWQPVDGQELAAGLAAPPVCGVSQVPVESGTPTPEPTFTTQTDSLGTSDALAPEDTSAAPSDILWIGAALAIVVTAAVVVLLVVRRKGTKTAGSTEDSPADDSSAGSSADDTRPE</sequence>
<dbReference type="AlphaFoldDB" id="A0A3L7J1W9"/>
<accession>A0A3L7J1W9</accession>
<feature type="chain" id="PRO_5018318349" evidence="5">
    <location>
        <begin position="31"/>
        <end position="241"/>
    </location>
</feature>
<protein>
    <submittedName>
        <fullName evidence="7">Copper resistance protein CopC</fullName>
    </submittedName>
</protein>
<dbReference type="SUPFAM" id="SSF81296">
    <property type="entry name" value="E set domains"/>
    <property type="match status" value="1"/>
</dbReference>
<organism evidence="7 8">
    <name type="scientific">Mycetocola zhadangensis</name>
    <dbReference type="NCBI Taxonomy" id="1164595"/>
    <lineage>
        <taxon>Bacteria</taxon>
        <taxon>Bacillati</taxon>
        <taxon>Actinomycetota</taxon>
        <taxon>Actinomycetes</taxon>
        <taxon>Micrococcales</taxon>
        <taxon>Microbacteriaceae</taxon>
        <taxon>Mycetocola</taxon>
    </lineage>
</organism>
<evidence type="ECO:0000256" key="5">
    <source>
        <dbReference type="SAM" id="SignalP"/>
    </source>
</evidence>
<keyword evidence="4" id="KW-0472">Membrane</keyword>
<feature type="region of interest" description="Disordered" evidence="3">
    <location>
        <begin position="152"/>
        <end position="180"/>
    </location>
</feature>
<dbReference type="InterPro" id="IPR014756">
    <property type="entry name" value="Ig_E-set"/>
</dbReference>
<evidence type="ECO:0000313" key="7">
    <source>
        <dbReference type="EMBL" id="RLQ84553.1"/>
    </source>
</evidence>
<gene>
    <name evidence="7" type="ORF">D9V28_10315</name>
</gene>
<evidence type="ECO:0000256" key="2">
    <source>
        <dbReference type="ARBA" id="ARBA00023008"/>
    </source>
</evidence>
<keyword evidence="4" id="KW-1133">Transmembrane helix</keyword>
<dbReference type="InterPro" id="IPR014755">
    <property type="entry name" value="Cu-Rt/internalin_Ig-like"/>
</dbReference>
<keyword evidence="8" id="KW-1185">Reference proteome</keyword>
<dbReference type="Pfam" id="PF04234">
    <property type="entry name" value="CopC"/>
    <property type="match status" value="1"/>
</dbReference>
<feature type="domain" description="CopC" evidence="6">
    <location>
        <begin position="31"/>
        <end position="127"/>
    </location>
</feature>
<evidence type="ECO:0000259" key="6">
    <source>
        <dbReference type="Pfam" id="PF04234"/>
    </source>
</evidence>